<reference evidence="13" key="1">
    <citation type="submission" date="2016-10" db="EMBL/GenBank/DDBJ databases">
        <authorList>
            <person name="Varghese N."/>
            <person name="Submissions S."/>
        </authorList>
    </citation>
    <scope>NUCLEOTIDE SEQUENCE [LARGE SCALE GENOMIC DNA]</scope>
    <source>
        <strain evidence="13">Nm10</strain>
    </source>
</reference>
<dbReference type="OrthoDB" id="9806135at2"/>
<dbReference type="GO" id="GO:0022625">
    <property type="term" value="C:cytosolic large ribosomal subunit"/>
    <property type="evidence" value="ECO:0007669"/>
    <property type="project" value="TreeGrafter"/>
</dbReference>
<gene>
    <name evidence="7" type="primary">rplC</name>
    <name evidence="9" type="ORF">C8R28_10213</name>
    <name evidence="10" type="ORF">SAMN05216406_1393</name>
    <name evidence="11" type="ORF">SAMN05421510_102362</name>
</gene>
<dbReference type="InterPro" id="IPR009000">
    <property type="entry name" value="Transl_B-barrel_sf"/>
</dbReference>
<dbReference type="RefSeq" id="WP_062558931.1">
    <property type="nucleotide sequence ID" value="NZ_CP013341.1"/>
</dbReference>
<evidence type="ECO:0000313" key="14">
    <source>
        <dbReference type="Proteomes" id="UP000244110"/>
    </source>
</evidence>
<evidence type="ECO:0000313" key="11">
    <source>
        <dbReference type="EMBL" id="SEQ14693.1"/>
    </source>
</evidence>
<dbReference type="NCBIfam" id="TIGR03625">
    <property type="entry name" value="L3_bact"/>
    <property type="match status" value="1"/>
</dbReference>
<dbReference type="EMBL" id="FNLN01000039">
    <property type="protein sequence ID" value="SDU24714.1"/>
    <property type="molecule type" value="Genomic_DNA"/>
</dbReference>
<dbReference type="FunFam" id="2.40.30.10:FF:000004">
    <property type="entry name" value="50S ribosomal protein L3"/>
    <property type="match status" value="1"/>
</dbReference>
<feature type="modified residue" description="N5-methylglutamine" evidence="7">
    <location>
        <position position="154"/>
    </location>
</feature>
<dbReference type="Gene3D" id="2.40.30.10">
    <property type="entry name" value="Translation factors"/>
    <property type="match status" value="1"/>
</dbReference>
<evidence type="ECO:0000256" key="3">
    <source>
        <dbReference type="ARBA" id="ARBA00022884"/>
    </source>
</evidence>
<sequence>MSLGLIGRKIGMMRIFAENGDAFPVTVIDVASNRITQIKKTSSDGYCAAQVSFGQKKISRVNKPTAGHCAKAGVVAGSIVREFRVKNDSILDPLQSGMEIKSDIFKVGQKVDISGVTIGKGFSGAIKLHNFSSNRASHGNSKAHKKPGSIGMAQDPGRIFPGKRMAAHMGNVRRTIQNLEILRIDSERNLLLVKGAIPGSKDGYVVVRSSVKEKK</sequence>
<evidence type="ECO:0000256" key="2">
    <source>
        <dbReference type="ARBA" id="ARBA00022730"/>
    </source>
</evidence>
<dbReference type="GO" id="GO:0019843">
    <property type="term" value="F:rRNA binding"/>
    <property type="evidence" value="ECO:0007669"/>
    <property type="project" value="UniProtKB-UniRule"/>
</dbReference>
<dbReference type="PANTHER" id="PTHR11229">
    <property type="entry name" value="50S RIBOSOMAL PROTEIN L3"/>
    <property type="match status" value="1"/>
</dbReference>
<evidence type="ECO:0000256" key="5">
    <source>
        <dbReference type="ARBA" id="ARBA00023274"/>
    </source>
</evidence>
<keyword evidence="2 7" id="KW-0699">rRNA-binding</keyword>
<dbReference type="FunFam" id="3.30.160.810:FF:000001">
    <property type="entry name" value="50S ribosomal protein L3"/>
    <property type="match status" value="1"/>
</dbReference>
<protein>
    <recommendedName>
        <fullName evidence="6 7">Large ribosomal subunit protein uL3</fullName>
    </recommendedName>
</protein>
<evidence type="ECO:0000256" key="6">
    <source>
        <dbReference type="ARBA" id="ARBA00035243"/>
    </source>
</evidence>
<evidence type="ECO:0000313" key="9">
    <source>
        <dbReference type="EMBL" id="PTQ83854.1"/>
    </source>
</evidence>
<keyword evidence="13" id="KW-1185">Reference proteome</keyword>
<organism evidence="9 14">
    <name type="scientific">Nitrosomonas ureae</name>
    <dbReference type="NCBI Taxonomy" id="44577"/>
    <lineage>
        <taxon>Bacteria</taxon>
        <taxon>Pseudomonadati</taxon>
        <taxon>Pseudomonadota</taxon>
        <taxon>Betaproteobacteria</taxon>
        <taxon>Nitrosomonadales</taxon>
        <taxon>Nitrosomonadaceae</taxon>
        <taxon>Nitrosomonas</taxon>
    </lineage>
</organism>
<comment type="function">
    <text evidence="7">One of the primary rRNA binding proteins, it binds directly near the 3'-end of the 23S rRNA, where it nucleates assembly of the 50S subunit.</text>
</comment>
<comment type="PTM">
    <text evidence="7">Methylated by PrmB.</text>
</comment>
<evidence type="ECO:0000256" key="7">
    <source>
        <dbReference type="HAMAP-Rule" id="MF_01325"/>
    </source>
</evidence>
<keyword evidence="3 7" id="KW-0694">RNA-binding</keyword>
<evidence type="ECO:0000313" key="10">
    <source>
        <dbReference type="EMBL" id="SDU24714.1"/>
    </source>
</evidence>
<dbReference type="Proteomes" id="UP000181998">
    <property type="component" value="Unassembled WGS sequence"/>
</dbReference>
<keyword evidence="7" id="KW-0488">Methylation</keyword>
<name>A0A0S3AJB1_9PROT</name>
<dbReference type="PANTHER" id="PTHR11229:SF16">
    <property type="entry name" value="LARGE RIBOSOMAL SUBUNIT PROTEIN UL3C"/>
    <property type="match status" value="1"/>
</dbReference>
<reference evidence="9 14" key="3">
    <citation type="submission" date="2018-04" db="EMBL/GenBank/DDBJ databases">
        <title>Active sludge and wastewater microbial communities from Klosterneuburg, Austria.</title>
        <authorList>
            <person name="Wagner M."/>
        </authorList>
    </citation>
    <scope>NUCLEOTIDE SEQUENCE [LARGE SCALE GENOMIC DNA]</scope>
    <source>
        <strain evidence="9 14">Nm4</strain>
    </source>
</reference>
<dbReference type="EMBL" id="QAOL01000021">
    <property type="protein sequence ID" value="PTQ83854.1"/>
    <property type="molecule type" value="Genomic_DNA"/>
</dbReference>
<evidence type="ECO:0000313" key="13">
    <source>
        <dbReference type="Proteomes" id="UP000182882"/>
    </source>
</evidence>
<dbReference type="InterPro" id="IPR000597">
    <property type="entry name" value="Ribosomal_uL3"/>
</dbReference>
<evidence type="ECO:0000256" key="1">
    <source>
        <dbReference type="ARBA" id="ARBA00006540"/>
    </source>
</evidence>
<dbReference type="Proteomes" id="UP000182882">
    <property type="component" value="Unassembled WGS sequence"/>
</dbReference>
<reference evidence="10 12" key="2">
    <citation type="submission" date="2016-10" db="EMBL/GenBank/DDBJ databases">
        <authorList>
            <person name="de Groot N.N."/>
        </authorList>
    </citation>
    <scope>NUCLEOTIDE SEQUENCE [LARGE SCALE GENOMIC DNA]</scope>
    <source>
        <strain evidence="10">Nm10</strain>
        <strain evidence="11 12">Nm9</strain>
    </source>
</reference>
<evidence type="ECO:0000256" key="4">
    <source>
        <dbReference type="ARBA" id="ARBA00022980"/>
    </source>
</evidence>
<dbReference type="Proteomes" id="UP000244110">
    <property type="component" value="Unassembled WGS sequence"/>
</dbReference>
<feature type="region of interest" description="Disordered" evidence="8">
    <location>
        <begin position="133"/>
        <end position="152"/>
    </location>
</feature>
<dbReference type="GO" id="GO:0003735">
    <property type="term" value="F:structural constituent of ribosome"/>
    <property type="evidence" value="ECO:0007669"/>
    <property type="project" value="UniProtKB-UniRule"/>
</dbReference>
<dbReference type="GO" id="GO:0006412">
    <property type="term" value="P:translation"/>
    <property type="evidence" value="ECO:0007669"/>
    <property type="project" value="UniProtKB-UniRule"/>
</dbReference>
<dbReference type="SUPFAM" id="SSF50447">
    <property type="entry name" value="Translation proteins"/>
    <property type="match status" value="1"/>
</dbReference>
<comment type="subunit">
    <text evidence="7">Part of the 50S ribosomal subunit. Forms a cluster with proteins L14 and L19.</text>
</comment>
<dbReference type="STRING" id="44577.ATY38_08540"/>
<dbReference type="EMBL" id="FOFX01000023">
    <property type="protein sequence ID" value="SEQ14693.1"/>
    <property type="molecule type" value="Genomic_DNA"/>
</dbReference>
<dbReference type="InterPro" id="IPR019927">
    <property type="entry name" value="Ribosomal_uL3_bac/org-type"/>
</dbReference>
<comment type="similarity">
    <text evidence="1 7">Belongs to the universal ribosomal protein uL3 family.</text>
</comment>
<dbReference type="KEGG" id="nur:ATY38_08540"/>
<keyword evidence="4 7" id="KW-0689">Ribosomal protein</keyword>
<dbReference type="Pfam" id="PF00297">
    <property type="entry name" value="Ribosomal_L3"/>
    <property type="match status" value="1"/>
</dbReference>
<evidence type="ECO:0000256" key="8">
    <source>
        <dbReference type="SAM" id="MobiDB-lite"/>
    </source>
</evidence>
<accession>A0A0S3AJB1</accession>
<evidence type="ECO:0000313" key="12">
    <source>
        <dbReference type="Proteomes" id="UP000181998"/>
    </source>
</evidence>
<proteinExistence type="inferred from homology"/>
<keyword evidence="5 7" id="KW-0687">Ribonucleoprotein</keyword>
<dbReference type="HAMAP" id="MF_01325_B">
    <property type="entry name" value="Ribosomal_uL3_B"/>
    <property type="match status" value="1"/>
</dbReference>
<dbReference type="Gene3D" id="3.30.160.810">
    <property type="match status" value="1"/>
</dbReference>
<dbReference type="AlphaFoldDB" id="A0A0S3AJB1"/>